<keyword evidence="3" id="KW-0413">Isomerase</keyword>
<dbReference type="Pfam" id="PF21238">
    <property type="entry name" value="Pus10_C"/>
    <property type="match status" value="1"/>
</dbReference>
<dbReference type="PANTHER" id="PTHR21568:SF0">
    <property type="entry name" value="TRNA PSEUDOURIDINE SYNTHASE PUS10"/>
    <property type="match status" value="1"/>
</dbReference>
<name>A0A382B5Q5_9ZZZZ</name>
<proteinExistence type="predicted"/>
<dbReference type="InterPro" id="IPR055174">
    <property type="entry name" value="Pus10_THUMP_arc"/>
</dbReference>
<dbReference type="EC" id="5.4.99.25" evidence="1"/>
<evidence type="ECO:0000259" key="4">
    <source>
        <dbReference type="Pfam" id="PF21238"/>
    </source>
</evidence>
<dbReference type="InterPro" id="IPR048741">
    <property type="entry name" value="Pus10-like_C"/>
</dbReference>
<evidence type="ECO:0000256" key="3">
    <source>
        <dbReference type="ARBA" id="ARBA00023235"/>
    </source>
</evidence>
<dbReference type="GO" id="GO:0160148">
    <property type="term" value="F:tRNA pseudouridine(55) synthase activity"/>
    <property type="evidence" value="ECO:0007669"/>
    <property type="project" value="UniProtKB-EC"/>
</dbReference>
<keyword evidence="2" id="KW-0819">tRNA processing</keyword>
<dbReference type="PANTHER" id="PTHR21568">
    <property type="entry name" value="TRNA PSEUDOURIDINE SYNTHASE PUS10"/>
    <property type="match status" value="1"/>
</dbReference>
<dbReference type="Pfam" id="PF22023">
    <property type="entry name" value="Pus10_THUMP_arc"/>
    <property type="match status" value="1"/>
</dbReference>
<evidence type="ECO:0000259" key="5">
    <source>
        <dbReference type="Pfam" id="PF22023"/>
    </source>
</evidence>
<dbReference type="GO" id="GO:0031119">
    <property type="term" value="P:tRNA pseudouridine synthesis"/>
    <property type="evidence" value="ECO:0007669"/>
    <property type="project" value="TreeGrafter"/>
</dbReference>
<dbReference type="EMBL" id="UINC01028329">
    <property type="protein sequence ID" value="SVB09136.1"/>
    <property type="molecule type" value="Genomic_DNA"/>
</dbReference>
<dbReference type="NCBIfam" id="TIGR01213">
    <property type="entry name" value="pseudo_Pus10arc"/>
    <property type="match status" value="1"/>
</dbReference>
<organism evidence="6">
    <name type="scientific">marine metagenome</name>
    <dbReference type="NCBI Taxonomy" id="408172"/>
    <lineage>
        <taxon>unclassified sequences</taxon>
        <taxon>metagenomes</taxon>
        <taxon>ecological metagenomes</taxon>
    </lineage>
</organism>
<dbReference type="Gene3D" id="3.30.70.2510">
    <property type="match status" value="1"/>
</dbReference>
<dbReference type="AlphaFoldDB" id="A0A382B5Q5"/>
<evidence type="ECO:0000256" key="2">
    <source>
        <dbReference type="ARBA" id="ARBA00022694"/>
    </source>
</evidence>
<accession>A0A382B5Q5</accession>
<protein>
    <recommendedName>
        <fullName evidence="1">tRNA pseudouridine(55) synthase</fullName>
        <ecNumber evidence="1">5.4.99.25</ecNumber>
    </recommendedName>
</protein>
<feature type="domain" description="Pus10-like C-terminal" evidence="4">
    <location>
        <begin position="167"/>
        <end position="387"/>
    </location>
</feature>
<reference evidence="6" key="1">
    <citation type="submission" date="2018-05" db="EMBL/GenBank/DDBJ databases">
        <authorList>
            <person name="Lanie J.A."/>
            <person name="Ng W.-L."/>
            <person name="Kazmierczak K.M."/>
            <person name="Andrzejewski T.M."/>
            <person name="Davidsen T.M."/>
            <person name="Wayne K.J."/>
            <person name="Tettelin H."/>
            <person name="Glass J.I."/>
            <person name="Rusch D."/>
            <person name="Podicherti R."/>
            <person name="Tsui H.-C.T."/>
            <person name="Winkler M.E."/>
        </authorList>
    </citation>
    <scope>NUCLEOTIDE SEQUENCE</scope>
</reference>
<dbReference type="InterPro" id="IPR039894">
    <property type="entry name" value="Pus10-like"/>
</dbReference>
<gene>
    <name evidence="6" type="ORF">METZ01_LOCUS161990</name>
</gene>
<evidence type="ECO:0000313" key="6">
    <source>
        <dbReference type="EMBL" id="SVB09136.1"/>
    </source>
</evidence>
<feature type="domain" description="Pus10 THUMP" evidence="5">
    <location>
        <begin position="76"/>
        <end position="153"/>
    </location>
</feature>
<sequence length="389" mass="44852">MQNHNLLQKYDKIITESKPILEQYDLCDYCLGRFFIKKTNFSSVKKLGREIRNSINAKDTVQCYICKDIFSLSDFYVKMMLDASDKYQFSTILVGTILKQSITERDDKIRSEFCLRGVDSIKTLVTRELEKKFTKITHGVIDHLSPDITLTINFKTEHCDVKTRHLFLYGRYTKSKRGLSQKQKSCEDCYGRGCLFCDNHGIVSFDSVEGKVSKVLYKKFQTEHVKFTWMGSEDKESLVLGNGRPFFAKLISPKKSDVLLPKKSHQDEIVIHDLRKIDHIPKGTIPFKSKITLLIETKNKITSEKLKELKHLDGIPIIVTDERGIRHKKIIHSLKYKKESARSFFVILEADGGLPIKRFVEGINVDPSIGKILDTKCSCRQFDINQILP</sequence>
<evidence type="ECO:0000256" key="1">
    <source>
        <dbReference type="ARBA" id="ARBA00012787"/>
    </source>
</evidence>